<dbReference type="EMBL" id="JH597773">
    <property type="protein sequence ID" value="EHQ04923.1"/>
    <property type="molecule type" value="Genomic_DNA"/>
</dbReference>
<evidence type="ECO:0000256" key="6">
    <source>
        <dbReference type="ARBA" id="ARBA00022984"/>
    </source>
</evidence>
<evidence type="ECO:0000259" key="11">
    <source>
        <dbReference type="Pfam" id="PF08245"/>
    </source>
</evidence>
<keyword evidence="13" id="KW-1185">Reference proteome</keyword>
<evidence type="ECO:0000259" key="9">
    <source>
        <dbReference type="Pfam" id="PF01225"/>
    </source>
</evidence>
<accession>H2CJ06</accession>
<dbReference type="InterPro" id="IPR050061">
    <property type="entry name" value="MurCDEF_pg_biosynth"/>
</dbReference>
<dbReference type="InterPro" id="IPR000713">
    <property type="entry name" value="Mur_ligase_N"/>
</dbReference>
<protein>
    <submittedName>
        <fullName evidence="12">Cytoplasmic peptidoglycan synthetase domain protein</fullName>
    </submittedName>
</protein>
<keyword evidence="6" id="KW-0573">Peptidoglycan synthesis</keyword>
<dbReference type="GO" id="GO:0016881">
    <property type="term" value="F:acid-amino acid ligase activity"/>
    <property type="evidence" value="ECO:0007669"/>
    <property type="project" value="InterPro"/>
</dbReference>
<gene>
    <name evidence="12" type="ORF">Lepil_0215</name>
</gene>
<dbReference type="RefSeq" id="WP_002769091.1">
    <property type="nucleotide sequence ID" value="NZ_JH597773.1"/>
</dbReference>
<dbReference type="Gene3D" id="3.90.190.20">
    <property type="entry name" value="Mur ligase, C-terminal domain"/>
    <property type="match status" value="1"/>
</dbReference>
<evidence type="ECO:0000256" key="2">
    <source>
        <dbReference type="ARBA" id="ARBA00022618"/>
    </source>
</evidence>
<evidence type="ECO:0000256" key="8">
    <source>
        <dbReference type="ARBA" id="ARBA00023316"/>
    </source>
</evidence>
<sequence>MQTKTIFLSGICGSGMKPLATIAAQQGYRVVGTDHNWEQQSSSLTKLGVIGGTQPEPEKAATADYYVYSSAIRPEHPERLSAEKAGIRILHRMDLLNMLVRPSPVRFALAGTHGKTSSTSMAGWILLQAGLDPTIIAGGHPLYLEEGCRNGSANVAVYETDESDASFLKTEDGYRLILNVDRDHLNHYGSFDRLSEAFRDFAAASDTVIFAGDAHLVSICKGLRPMAAFGPPEAEVTELHNTDLFFTGRYYAGRFLDDDALVVSLLLDGKAQYARELENAVIHLSLPGRHFAMNGLGVIALIHAAIAKEPALQRRFDPENPKTLLELIEILNAFPGVERRLERIGTVRGIPVYDDYGHHPTEIRAVIDALQRRGARPLSVVFQPHRYTRTQELAAEFADVLAAAEHVYLLPLYSAGETPIEGVSSRSIADRMQAEIIDPVRFDMVFEQNPAAVLFLGAGSVSSMGREYVARRGSPKSVF</sequence>
<reference evidence="12 13" key="1">
    <citation type="submission" date="2011-10" db="EMBL/GenBank/DDBJ databases">
        <title>The Improved High-Quality Draft genome of Leptonema illini DSM 21528.</title>
        <authorList>
            <consortium name="US DOE Joint Genome Institute (JGI-PGF)"/>
            <person name="Lucas S."/>
            <person name="Copeland A."/>
            <person name="Lapidus A."/>
            <person name="Glavina del Rio T."/>
            <person name="Dalin E."/>
            <person name="Tice H."/>
            <person name="Bruce D."/>
            <person name="Goodwin L."/>
            <person name="Pitluck S."/>
            <person name="Peters L."/>
            <person name="Mikhailova N."/>
            <person name="Held B."/>
            <person name="Kyrpides N."/>
            <person name="Mavromatis K."/>
            <person name="Ivanova N."/>
            <person name="Markowitz V."/>
            <person name="Cheng J.-F."/>
            <person name="Hugenholtz P."/>
            <person name="Woyke T."/>
            <person name="Wu D."/>
            <person name="Gronow S."/>
            <person name="Wellnitz S."/>
            <person name="Brambilla E.-M."/>
            <person name="Klenk H.-P."/>
            <person name="Eisen J.A."/>
        </authorList>
    </citation>
    <scope>NUCLEOTIDE SEQUENCE [LARGE SCALE GENOMIC DNA]</scope>
    <source>
        <strain evidence="12 13">DSM 21528</strain>
    </source>
</reference>
<dbReference type="Gene3D" id="3.40.50.720">
    <property type="entry name" value="NAD(P)-binding Rossmann-like Domain"/>
    <property type="match status" value="1"/>
</dbReference>
<dbReference type="Pfam" id="PF02875">
    <property type="entry name" value="Mur_ligase_C"/>
    <property type="match status" value="1"/>
</dbReference>
<proteinExistence type="predicted"/>
<evidence type="ECO:0000256" key="1">
    <source>
        <dbReference type="ARBA" id="ARBA00022598"/>
    </source>
</evidence>
<dbReference type="AlphaFoldDB" id="H2CJ06"/>
<evidence type="ECO:0000256" key="5">
    <source>
        <dbReference type="ARBA" id="ARBA00022960"/>
    </source>
</evidence>
<evidence type="ECO:0000256" key="4">
    <source>
        <dbReference type="ARBA" id="ARBA00022840"/>
    </source>
</evidence>
<dbReference type="Pfam" id="PF08245">
    <property type="entry name" value="Mur_ligase_M"/>
    <property type="match status" value="1"/>
</dbReference>
<dbReference type="InterPro" id="IPR036565">
    <property type="entry name" value="Mur-like_cat_sf"/>
</dbReference>
<dbReference type="Pfam" id="PF01225">
    <property type="entry name" value="Mur_ligase"/>
    <property type="match status" value="1"/>
</dbReference>
<keyword evidence="4" id="KW-0067">ATP-binding</keyword>
<dbReference type="Proteomes" id="UP000005737">
    <property type="component" value="Unassembled WGS sequence"/>
</dbReference>
<evidence type="ECO:0000313" key="13">
    <source>
        <dbReference type="Proteomes" id="UP000005737"/>
    </source>
</evidence>
<keyword evidence="3" id="KW-0547">Nucleotide-binding</keyword>
<dbReference type="PANTHER" id="PTHR43445:SF3">
    <property type="entry name" value="UDP-N-ACETYLMURAMATE--L-ALANINE LIGASE"/>
    <property type="match status" value="1"/>
</dbReference>
<dbReference type="SUPFAM" id="SSF53623">
    <property type="entry name" value="MurD-like peptide ligases, catalytic domain"/>
    <property type="match status" value="1"/>
</dbReference>
<keyword evidence="1" id="KW-0436">Ligase</keyword>
<dbReference type="GO" id="GO:0071555">
    <property type="term" value="P:cell wall organization"/>
    <property type="evidence" value="ECO:0007669"/>
    <property type="project" value="UniProtKB-KW"/>
</dbReference>
<dbReference type="GO" id="GO:0005524">
    <property type="term" value="F:ATP binding"/>
    <property type="evidence" value="ECO:0007669"/>
    <property type="project" value="UniProtKB-KW"/>
</dbReference>
<evidence type="ECO:0000313" key="12">
    <source>
        <dbReference type="EMBL" id="EHQ04923.1"/>
    </source>
</evidence>
<keyword evidence="8" id="KW-0961">Cell wall biogenesis/degradation</keyword>
<dbReference type="InterPro" id="IPR036615">
    <property type="entry name" value="Mur_ligase_C_dom_sf"/>
</dbReference>
<organism evidence="12 13">
    <name type="scientific">Leptonema illini DSM 21528</name>
    <dbReference type="NCBI Taxonomy" id="929563"/>
    <lineage>
        <taxon>Bacteria</taxon>
        <taxon>Pseudomonadati</taxon>
        <taxon>Spirochaetota</taxon>
        <taxon>Spirochaetia</taxon>
        <taxon>Leptospirales</taxon>
        <taxon>Leptospiraceae</taxon>
        <taxon>Leptonema</taxon>
    </lineage>
</organism>
<evidence type="ECO:0000259" key="10">
    <source>
        <dbReference type="Pfam" id="PF02875"/>
    </source>
</evidence>
<keyword evidence="7" id="KW-0131">Cell cycle</keyword>
<feature type="domain" description="Mur ligase central" evidence="11">
    <location>
        <begin position="110"/>
        <end position="301"/>
    </location>
</feature>
<dbReference type="GO" id="GO:0008360">
    <property type="term" value="P:regulation of cell shape"/>
    <property type="evidence" value="ECO:0007669"/>
    <property type="project" value="UniProtKB-KW"/>
</dbReference>
<keyword evidence="5" id="KW-0133">Cell shape</keyword>
<dbReference type="InterPro" id="IPR004101">
    <property type="entry name" value="Mur_ligase_C"/>
</dbReference>
<keyword evidence="2" id="KW-0132">Cell division</keyword>
<name>H2CJ06_9LEPT</name>
<feature type="domain" description="Mur ligase C-terminal" evidence="10">
    <location>
        <begin position="339"/>
        <end position="434"/>
    </location>
</feature>
<dbReference type="HOGENOM" id="CLU_028104_1_0_12"/>
<feature type="domain" description="Mur ligase N-terminal catalytic" evidence="9">
    <location>
        <begin position="10"/>
        <end position="101"/>
    </location>
</feature>
<dbReference type="InterPro" id="IPR013221">
    <property type="entry name" value="Mur_ligase_cen"/>
</dbReference>
<evidence type="ECO:0000256" key="3">
    <source>
        <dbReference type="ARBA" id="ARBA00022741"/>
    </source>
</evidence>
<dbReference type="GO" id="GO:0051301">
    <property type="term" value="P:cell division"/>
    <property type="evidence" value="ECO:0007669"/>
    <property type="project" value="UniProtKB-KW"/>
</dbReference>
<dbReference type="SUPFAM" id="SSF51984">
    <property type="entry name" value="MurCD N-terminal domain"/>
    <property type="match status" value="1"/>
</dbReference>
<dbReference type="SUPFAM" id="SSF53244">
    <property type="entry name" value="MurD-like peptide ligases, peptide-binding domain"/>
    <property type="match status" value="1"/>
</dbReference>
<dbReference type="Gene3D" id="3.40.1190.10">
    <property type="entry name" value="Mur-like, catalytic domain"/>
    <property type="match status" value="1"/>
</dbReference>
<dbReference type="PANTHER" id="PTHR43445">
    <property type="entry name" value="UDP-N-ACETYLMURAMATE--L-ALANINE LIGASE-RELATED"/>
    <property type="match status" value="1"/>
</dbReference>
<dbReference type="STRING" id="183.GCA_002009735_03884"/>
<dbReference type="GO" id="GO:0009252">
    <property type="term" value="P:peptidoglycan biosynthetic process"/>
    <property type="evidence" value="ECO:0007669"/>
    <property type="project" value="UniProtKB-KW"/>
</dbReference>
<evidence type="ECO:0000256" key="7">
    <source>
        <dbReference type="ARBA" id="ARBA00023306"/>
    </source>
</evidence>